<organism evidence="1 2">
    <name type="scientific">Nitrosomonas oligotropha</name>
    <dbReference type="NCBI Taxonomy" id="42354"/>
    <lineage>
        <taxon>Bacteria</taxon>
        <taxon>Pseudomonadati</taxon>
        <taxon>Pseudomonadota</taxon>
        <taxon>Betaproteobacteria</taxon>
        <taxon>Nitrosomonadales</taxon>
        <taxon>Nitrosomonadaceae</taxon>
        <taxon>Nitrosomonas</taxon>
    </lineage>
</organism>
<proteinExistence type="predicted"/>
<dbReference type="Proteomes" id="UP000198814">
    <property type="component" value="Unassembled WGS sequence"/>
</dbReference>
<protein>
    <submittedName>
        <fullName evidence="1">Uncharacterized protein</fullName>
    </submittedName>
</protein>
<dbReference type="EMBL" id="FODO01000065">
    <property type="protein sequence ID" value="SEP16228.1"/>
    <property type="molecule type" value="Genomic_DNA"/>
</dbReference>
<reference evidence="2" key="1">
    <citation type="submission" date="2016-10" db="EMBL/GenBank/DDBJ databases">
        <authorList>
            <person name="Varghese N."/>
            <person name="Submissions S."/>
        </authorList>
    </citation>
    <scope>NUCLEOTIDE SEQUENCE [LARGE SCALE GENOMIC DNA]</scope>
    <source>
        <strain evidence="2">Nm76</strain>
    </source>
</reference>
<accession>A0A1H8VMW2</accession>
<evidence type="ECO:0000313" key="2">
    <source>
        <dbReference type="Proteomes" id="UP000198814"/>
    </source>
</evidence>
<gene>
    <name evidence="1" type="ORF">SAMN05216333_1653</name>
</gene>
<evidence type="ECO:0000313" key="1">
    <source>
        <dbReference type="EMBL" id="SEP16228.1"/>
    </source>
</evidence>
<name>A0A1H8VMW2_9PROT</name>
<keyword evidence="2" id="KW-1185">Reference proteome</keyword>
<dbReference type="RefSeq" id="WP_090322887.1">
    <property type="nucleotide sequence ID" value="NZ_FNOE01000064.1"/>
</dbReference>
<dbReference type="AlphaFoldDB" id="A0A1H8VMW2"/>
<sequence>MDKGFSVVVKDSDGVKVTMTFDLDAMSDAERTAFLKFHSVGKQATLTQEEKDLLASKKTYMQGGSGVNFCCRFDWHFSEV</sequence>